<feature type="compositionally biased region" description="Polar residues" evidence="1">
    <location>
        <begin position="367"/>
        <end position="380"/>
    </location>
</feature>
<feature type="region of interest" description="Disordered" evidence="1">
    <location>
        <begin position="572"/>
        <end position="609"/>
    </location>
</feature>
<evidence type="ECO:0000313" key="3">
    <source>
        <dbReference type="Proteomes" id="UP000054560"/>
    </source>
</evidence>
<dbReference type="Proteomes" id="UP000054560">
    <property type="component" value="Unassembled WGS sequence"/>
</dbReference>
<dbReference type="GeneID" id="25911716"/>
<feature type="compositionally biased region" description="Polar residues" evidence="1">
    <location>
        <begin position="171"/>
        <end position="191"/>
    </location>
</feature>
<feature type="region of interest" description="Disordered" evidence="1">
    <location>
        <begin position="527"/>
        <end position="559"/>
    </location>
</feature>
<evidence type="ECO:0000256" key="1">
    <source>
        <dbReference type="SAM" id="MobiDB-lite"/>
    </source>
</evidence>
<accession>A0A0L0FJS1</accession>
<feature type="compositionally biased region" description="Polar residues" evidence="1">
    <location>
        <begin position="94"/>
        <end position="109"/>
    </location>
</feature>
<feature type="region of interest" description="Disordered" evidence="1">
    <location>
        <begin position="78"/>
        <end position="114"/>
    </location>
</feature>
<feature type="compositionally biased region" description="Polar residues" evidence="1">
    <location>
        <begin position="441"/>
        <end position="452"/>
    </location>
</feature>
<proteinExistence type="predicted"/>
<protein>
    <submittedName>
        <fullName evidence="2">Uncharacterized protein</fullName>
    </submittedName>
</protein>
<organism evidence="2 3">
    <name type="scientific">Sphaeroforma arctica JP610</name>
    <dbReference type="NCBI Taxonomy" id="667725"/>
    <lineage>
        <taxon>Eukaryota</taxon>
        <taxon>Ichthyosporea</taxon>
        <taxon>Ichthyophonida</taxon>
        <taxon>Sphaeroforma</taxon>
    </lineage>
</organism>
<feature type="compositionally biased region" description="Polar residues" evidence="1">
    <location>
        <begin position="544"/>
        <end position="554"/>
    </location>
</feature>
<dbReference type="AlphaFoldDB" id="A0A0L0FJS1"/>
<name>A0A0L0FJS1_9EUKA</name>
<reference evidence="2 3" key="1">
    <citation type="submission" date="2011-02" db="EMBL/GenBank/DDBJ databases">
        <title>The Genome Sequence of Sphaeroforma arctica JP610.</title>
        <authorList>
            <consortium name="The Broad Institute Genome Sequencing Platform"/>
            <person name="Russ C."/>
            <person name="Cuomo C."/>
            <person name="Young S.K."/>
            <person name="Zeng Q."/>
            <person name="Gargeya S."/>
            <person name="Alvarado L."/>
            <person name="Berlin A."/>
            <person name="Chapman S.B."/>
            <person name="Chen Z."/>
            <person name="Freedman E."/>
            <person name="Gellesch M."/>
            <person name="Goldberg J."/>
            <person name="Griggs A."/>
            <person name="Gujja S."/>
            <person name="Heilman E."/>
            <person name="Heiman D."/>
            <person name="Howarth C."/>
            <person name="Mehta T."/>
            <person name="Neiman D."/>
            <person name="Pearson M."/>
            <person name="Roberts A."/>
            <person name="Saif S."/>
            <person name="Shea T."/>
            <person name="Shenoy N."/>
            <person name="Sisk P."/>
            <person name="Stolte C."/>
            <person name="Sykes S."/>
            <person name="White J."/>
            <person name="Yandava C."/>
            <person name="Burger G."/>
            <person name="Gray M.W."/>
            <person name="Holland P.W.H."/>
            <person name="King N."/>
            <person name="Lang F.B.F."/>
            <person name="Roger A.J."/>
            <person name="Ruiz-Trillo I."/>
            <person name="Haas B."/>
            <person name="Nusbaum C."/>
            <person name="Birren B."/>
        </authorList>
    </citation>
    <scope>NUCLEOTIDE SEQUENCE [LARGE SCALE GENOMIC DNA]</scope>
    <source>
        <strain evidence="2 3">JP610</strain>
    </source>
</reference>
<feature type="compositionally biased region" description="Low complexity" evidence="1">
    <location>
        <begin position="400"/>
        <end position="414"/>
    </location>
</feature>
<dbReference type="EMBL" id="KQ243170">
    <property type="protein sequence ID" value="KNC76278.1"/>
    <property type="molecule type" value="Genomic_DNA"/>
</dbReference>
<feature type="region of interest" description="Disordered" evidence="1">
    <location>
        <begin position="151"/>
        <end position="191"/>
    </location>
</feature>
<sequence length="628" mass="67021">SDSAWTTFLDDNSELADVSTEFSIQRSLELAWGRWRSSPRYNSKGSERTHTDTLGDTDEASDSVKKLSMRCHSESMVSLGTRYRQSSPSSASSFRNGSMPNTRTGSPLQSKVRPRTSLSGALVSRMAGTHKRPQKAYRVPRALEHVARSGTVVGSGSGSGLHGNHARSASGPDSQCHTLTGTAHTTQPTQSQTDLLEWANRATDTDQDSLSGQSQGSDIPDALDLHKWVTDSAAASPPTESDMSHIRQSDLVVAPVAMATPKGPIGDAVGDGIIYETVEPDTDTTAVCKTDLLPNGVWAPSPDAKASGGAVTMATSKTPTVADRRMPFSKTRQTIGAGHFQTGHRSPLGKHLETHRRTIMASPIFQDNRTPGVRSVTQSAPFAPSAGARATRTHSGLGVTGTHSGINTSTTGTHSGISIGTTGTHSGISVCTTGTHGTLRVTGTHSALSSPRRSSDMLPSRRSSTMAMDQKDFCIRHMNNPTGQGKRSPTATHQVDFCRRHISNPTDQVKSSPTATHQEDFCRRHISNPTDQARSPDVRDLFTRPQSASTSRTLPSEDVAKEEAAVNNALDGKIKSTAATNRAHGRRLSSGAQPAVGRSARGSRGQPSMKCRKWNGLCRHVRLQTSSL</sequence>
<keyword evidence="3" id="KW-1185">Reference proteome</keyword>
<gene>
    <name evidence="2" type="ORF">SARC_11212</name>
</gene>
<feature type="region of interest" description="Disordered" evidence="1">
    <location>
        <begin position="37"/>
        <end position="65"/>
    </location>
</feature>
<feature type="region of interest" description="Disordered" evidence="1">
    <location>
        <begin position="441"/>
        <end position="462"/>
    </location>
</feature>
<dbReference type="RefSeq" id="XP_014150180.1">
    <property type="nucleotide sequence ID" value="XM_014294705.1"/>
</dbReference>
<feature type="region of interest" description="Disordered" evidence="1">
    <location>
        <begin position="367"/>
        <end position="414"/>
    </location>
</feature>
<evidence type="ECO:0000313" key="2">
    <source>
        <dbReference type="EMBL" id="KNC76278.1"/>
    </source>
</evidence>
<feature type="non-terminal residue" evidence="2">
    <location>
        <position position="1"/>
    </location>
</feature>